<organism evidence="2 3">
    <name type="scientific">Lentinula lateritia</name>
    <dbReference type="NCBI Taxonomy" id="40482"/>
    <lineage>
        <taxon>Eukaryota</taxon>
        <taxon>Fungi</taxon>
        <taxon>Dikarya</taxon>
        <taxon>Basidiomycota</taxon>
        <taxon>Agaricomycotina</taxon>
        <taxon>Agaricomycetes</taxon>
        <taxon>Agaricomycetidae</taxon>
        <taxon>Agaricales</taxon>
        <taxon>Marasmiineae</taxon>
        <taxon>Omphalotaceae</taxon>
        <taxon>Lentinula</taxon>
    </lineage>
</organism>
<feature type="region of interest" description="Disordered" evidence="1">
    <location>
        <begin position="1"/>
        <end position="45"/>
    </location>
</feature>
<evidence type="ECO:0000256" key="1">
    <source>
        <dbReference type="SAM" id="MobiDB-lite"/>
    </source>
</evidence>
<reference evidence="2" key="2">
    <citation type="journal article" date="2023" name="Proc. Natl. Acad. Sci. U.S.A.">
        <title>A global phylogenomic analysis of the shiitake genus Lentinula.</title>
        <authorList>
            <person name="Sierra-Patev S."/>
            <person name="Min B."/>
            <person name="Naranjo-Ortiz M."/>
            <person name="Looney B."/>
            <person name="Konkel Z."/>
            <person name="Slot J.C."/>
            <person name="Sakamoto Y."/>
            <person name="Steenwyk J.L."/>
            <person name="Rokas A."/>
            <person name="Carro J."/>
            <person name="Camarero S."/>
            <person name="Ferreira P."/>
            <person name="Molpeceres G."/>
            <person name="Ruiz-Duenas F.J."/>
            <person name="Serrano A."/>
            <person name="Henrissat B."/>
            <person name="Drula E."/>
            <person name="Hughes K.W."/>
            <person name="Mata J.L."/>
            <person name="Ishikawa N.K."/>
            <person name="Vargas-Isla R."/>
            <person name="Ushijima S."/>
            <person name="Smith C.A."/>
            <person name="Donoghue J."/>
            <person name="Ahrendt S."/>
            <person name="Andreopoulos W."/>
            <person name="He G."/>
            <person name="LaButti K."/>
            <person name="Lipzen A."/>
            <person name="Ng V."/>
            <person name="Riley R."/>
            <person name="Sandor L."/>
            <person name="Barry K."/>
            <person name="Martinez A.T."/>
            <person name="Xiao Y."/>
            <person name="Gibbons J.G."/>
            <person name="Terashima K."/>
            <person name="Grigoriev I.V."/>
            <person name="Hibbett D."/>
        </authorList>
    </citation>
    <scope>NUCLEOTIDE SEQUENCE</scope>
    <source>
        <strain evidence="2">Sp2 HRB7682 ss15</strain>
    </source>
</reference>
<protein>
    <submittedName>
        <fullName evidence="2">Uncharacterized protein</fullName>
    </submittedName>
</protein>
<reference evidence="2" key="1">
    <citation type="submission" date="2022-08" db="EMBL/GenBank/DDBJ databases">
        <authorList>
            <consortium name="DOE Joint Genome Institute"/>
            <person name="Min B."/>
            <person name="Riley R."/>
            <person name="Sierra-Patev S."/>
            <person name="Naranjo-Ortiz M."/>
            <person name="Looney B."/>
            <person name="Konkel Z."/>
            <person name="Slot J.C."/>
            <person name="Sakamoto Y."/>
            <person name="Steenwyk J.L."/>
            <person name="Rokas A."/>
            <person name="Carro J."/>
            <person name="Camarero S."/>
            <person name="Ferreira P."/>
            <person name="Molpeceres G."/>
            <person name="Ruiz-Duenas F.J."/>
            <person name="Serrano A."/>
            <person name="Henrissat B."/>
            <person name="Drula E."/>
            <person name="Hughes K.W."/>
            <person name="Mata J.L."/>
            <person name="Ishikawa N.K."/>
            <person name="Vargas-Isla R."/>
            <person name="Ushijima S."/>
            <person name="Smith C.A."/>
            <person name="Ahrendt S."/>
            <person name="Andreopoulos W."/>
            <person name="He G."/>
            <person name="Labutti K."/>
            <person name="Lipzen A."/>
            <person name="Ng V."/>
            <person name="Sandor L."/>
            <person name="Barry K."/>
            <person name="Martinez A.T."/>
            <person name="Xiao Y."/>
            <person name="Gibbons J.G."/>
            <person name="Terashima K."/>
            <person name="Hibbett D.S."/>
            <person name="Grigoriev I.V."/>
        </authorList>
    </citation>
    <scope>NUCLEOTIDE SEQUENCE</scope>
    <source>
        <strain evidence="2">Sp2 HRB7682 ss15</strain>
    </source>
</reference>
<evidence type="ECO:0000313" key="2">
    <source>
        <dbReference type="EMBL" id="KAJ4489710.1"/>
    </source>
</evidence>
<name>A0A9W9AVU6_9AGAR</name>
<dbReference type="AlphaFoldDB" id="A0A9W9AVU6"/>
<dbReference type="Proteomes" id="UP001150238">
    <property type="component" value="Unassembled WGS sequence"/>
</dbReference>
<evidence type="ECO:0000313" key="3">
    <source>
        <dbReference type="Proteomes" id="UP001150238"/>
    </source>
</evidence>
<dbReference type="EMBL" id="JANVFS010000007">
    <property type="protein sequence ID" value="KAJ4489710.1"/>
    <property type="molecule type" value="Genomic_DNA"/>
</dbReference>
<sequence length="71" mass="7801">MDTLPEPSSTKSDTPVTPTMGQSALDSKASDDFKLTKQATTNSESPTLVAKEQVKQVEWFNIRLKIESLTT</sequence>
<comment type="caution">
    <text evidence="2">The sequence shown here is derived from an EMBL/GenBank/DDBJ whole genome shotgun (WGS) entry which is preliminary data.</text>
</comment>
<feature type="compositionally biased region" description="Polar residues" evidence="1">
    <location>
        <begin position="1"/>
        <end position="25"/>
    </location>
</feature>
<accession>A0A9W9AVU6</accession>
<gene>
    <name evidence="2" type="ORF">C8J55DRAFT_307170</name>
</gene>
<proteinExistence type="predicted"/>